<dbReference type="GO" id="GO:0006508">
    <property type="term" value="P:proteolysis"/>
    <property type="evidence" value="ECO:0007669"/>
    <property type="project" value="UniProtKB-KW"/>
</dbReference>
<keyword evidence="3 7" id="KW-0732">Signal</keyword>
<dbReference type="Gene3D" id="3.90.1720.10">
    <property type="entry name" value="endopeptidase domain like (from Nostoc punctiforme)"/>
    <property type="match status" value="1"/>
</dbReference>
<dbReference type="OrthoDB" id="9808890at2"/>
<evidence type="ECO:0000256" key="6">
    <source>
        <dbReference type="SAM" id="Coils"/>
    </source>
</evidence>
<dbReference type="EC" id="3.4.-.-" evidence="9"/>
<evidence type="ECO:0000256" key="2">
    <source>
        <dbReference type="ARBA" id="ARBA00022670"/>
    </source>
</evidence>
<keyword evidence="6" id="KW-0175">Coiled coil</keyword>
<dbReference type="AlphaFoldDB" id="A0A381J4E2"/>
<evidence type="ECO:0000313" key="9">
    <source>
        <dbReference type="EMBL" id="SUY45640.1"/>
    </source>
</evidence>
<feature type="chain" id="PRO_5039047517" evidence="7">
    <location>
        <begin position="23"/>
        <end position="407"/>
    </location>
</feature>
<protein>
    <submittedName>
        <fullName evidence="9">SagA protein</fullName>
        <ecNumber evidence="9">3.4.-.-</ecNumber>
    </submittedName>
</protein>
<dbReference type="Gene3D" id="6.10.250.3150">
    <property type="match status" value="1"/>
</dbReference>
<dbReference type="Pfam" id="PF00877">
    <property type="entry name" value="NLPC_P60"/>
    <property type="match status" value="1"/>
</dbReference>
<reference evidence="9 10" key="1">
    <citation type="submission" date="2018-06" db="EMBL/GenBank/DDBJ databases">
        <authorList>
            <consortium name="Pathogen Informatics"/>
            <person name="Doyle S."/>
        </authorList>
    </citation>
    <scope>NUCLEOTIDE SEQUENCE [LARGE SCALE GENOMIC DNA]</scope>
    <source>
        <strain evidence="9 10">NCTC9836</strain>
    </source>
</reference>
<keyword evidence="10" id="KW-1185">Reference proteome</keyword>
<dbReference type="PROSITE" id="PS51935">
    <property type="entry name" value="NLPC_P60"/>
    <property type="match status" value="1"/>
</dbReference>
<sequence>MNKKLIAVFMTMGIIMTSGVQAFAAPITDAEKAQIKQGQEELEKAEDKLNELEVKLQELDSQIGGLQDKINENKSNILTKEKDIITIKKEIEKITKDLKEKQQIFDTRMRAIYKSGSPGYLELIIKAEGMSDLFSKVKAIGKLMDFDKKIIEELDNTKLELDNKKESLDSQVKSLSELKIENEKKLSEVNVKKQEQKKLVDNAKEESKKVKVDLKEKERKIITFQKDIIQNSSSSVDDIKGAIGALRETRKIIVVIDDEVVELIEKGKDIIKNREAAAKAPSIVQSRGGSNAAPASSNSIVNYAYNFIGVPYVWGGTKPSGFDCSGFTSYVYNAFGYGIGRDTYAQIGSGSAVSYNDLQPGDLVFTNGVGHVGIYVGGGQMIHAPRTGERVKVGPIYKFSSARRVLR</sequence>
<dbReference type="PANTHER" id="PTHR47053:SF1">
    <property type="entry name" value="MUREIN DD-ENDOPEPTIDASE MEPH-RELATED"/>
    <property type="match status" value="1"/>
</dbReference>
<dbReference type="PANTHER" id="PTHR47053">
    <property type="entry name" value="MUREIN DD-ENDOPEPTIDASE MEPH-RELATED"/>
    <property type="match status" value="1"/>
</dbReference>
<dbReference type="GO" id="GO:0008234">
    <property type="term" value="F:cysteine-type peptidase activity"/>
    <property type="evidence" value="ECO:0007669"/>
    <property type="project" value="UniProtKB-KW"/>
</dbReference>
<evidence type="ECO:0000256" key="3">
    <source>
        <dbReference type="ARBA" id="ARBA00022729"/>
    </source>
</evidence>
<keyword evidence="2" id="KW-0645">Protease</keyword>
<dbReference type="InterPro" id="IPR057309">
    <property type="entry name" value="PcsB_CC"/>
</dbReference>
<dbReference type="EMBL" id="UFWZ01000001">
    <property type="protein sequence ID" value="SUY45640.1"/>
    <property type="molecule type" value="Genomic_DNA"/>
</dbReference>
<dbReference type="InterPro" id="IPR000064">
    <property type="entry name" value="NLP_P60_dom"/>
</dbReference>
<dbReference type="InterPro" id="IPR051202">
    <property type="entry name" value="Peptidase_C40"/>
</dbReference>
<keyword evidence="4 9" id="KW-0378">Hydrolase</keyword>
<evidence type="ECO:0000256" key="5">
    <source>
        <dbReference type="ARBA" id="ARBA00022807"/>
    </source>
</evidence>
<dbReference type="RefSeq" id="WP_115640216.1">
    <property type="nucleotide sequence ID" value="NZ_UFWZ01000001.1"/>
</dbReference>
<gene>
    <name evidence="9" type="primary">ykfC</name>
    <name evidence="9" type="ORF">NCTC9836_00377</name>
</gene>
<evidence type="ECO:0000256" key="4">
    <source>
        <dbReference type="ARBA" id="ARBA00022801"/>
    </source>
</evidence>
<proteinExistence type="inferred from homology"/>
<evidence type="ECO:0000256" key="7">
    <source>
        <dbReference type="SAM" id="SignalP"/>
    </source>
</evidence>
<feature type="signal peptide" evidence="7">
    <location>
        <begin position="1"/>
        <end position="22"/>
    </location>
</feature>
<dbReference type="SUPFAM" id="SSF54001">
    <property type="entry name" value="Cysteine proteinases"/>
    <property type="match status" value="1"/>
</dbReference>
<accession>A0A381J4E2</accession>
<evidence type="ECO:0000259" key="8">
    <source>
        <dbReference type="PROSITE" id="PS51935"/>
    </source>
</evidence>
<dbReference type="InterPro" id="IPR038765">
    <property type="entry name" value="Papain-like_cys_pep_sf"/>
</dbReference>
<feature type="coiled-coil region" evidence="6">
    <location>
        <begin position="151"/>
        <end position="220"/>
    </location>
</feature>
<dbReference type="Pfam" id="PF24568">
    <property type="entry name" value="CC_PcsB"/>
    <property type="match status" value="1"/>
</dbReference>
<feature type="domain" description="NlpC/P60" evidence="8">
    <location>
        <begin position="294"/>
        <end position="407"/>
    </location>
</feature>
<organism evidence="9 10">
    <name type="scientific">Clostridium putrefaciens</name>
    <dbReference type="NCBI Taxonomy" id="99675"/>
    <lineage>
        <taxon>Bacteria</taxon>
        <taxon>Bacillati</taxon>
        <taxon>Bacillota</taxon>
        <taxon>Clostridia</taxon>
        <taxon>Eubacteriales</taxon>
        <taxon>Clostridiaceae</taxon>
        <taxon>Clostridium</taxon>
    </lineage>
</organism>
<dbReference type="Proteomes" id="UP000254664">
    <property type="component" value="Unassembled WGS sequence"/>
</dbReference>
<evidence type="ECO:0000256" key="1">
    <source>
        <dbReference type="ARBA" id="ARBA00007074"/>
    </source>
</evidence>
<comment type="similarity">
    <text evidence="1">Belongs to the peptidase C40 family.</text>
</comment>
<evidence type="ECO:0000313" key="10">
    <source>
        <dbReference type="Proteomes" id="UP000254664"/>
    </source>
</evidence>
<name>A0A381J4E2_9CLOT</name>
<feature type="coiled-coil region" evidence="6">
    <location>
        <begin position="28"/>
        <end position="104"/>
    </location>
</feature>
<keyword evidence="5" id="KW-0788">Thiol protease</keyword>